<reference evidence="1 2" key="1">
    <citation type="submission" date="2011-02" db="EMBL/GenBank/DDBJ databases">
        <authorList>
            <person name="Muzny D."/>
            <person name="Qin X."/>
            <person name="Deng J."/>
            <person name="Jiang H."/>
            <person name="Liu Y."/>
            <person name="Qu J."/>
            <person name="Song X.-Z."/>
            <person name="Zhang L."/>
            <person name="Thornton R."/>
            <person name="Coyle M."/>
            <person name="Francisco L."/>
            <person name="Jackson L."/>
            <person name="Javaid M."/>
            <person name="Korchina V."/>
            <person name="Kovar C."/>
            <person name="Mata R."/>
            <person name="Mathew T."/>
            <person name="Ngo R."/>
            <person name="Nguyen L."/>
            <person name="Nguyen N."/>
            <person name="Okwuonu G."/>
            <person name="Ongeri F."/>
            <person name="Pham C."/>
            <person name="Simmons D."/>
            <person name="Wilczek-Boney K."/>
            <person name="Hale W."/>
            <person name="Jakkamsetti A."/>
            <person name="Pham P."/>
            <person name="Ruth R."/>
            <person name="San Lucas F."/>
            <person name="Warren J."/>
            <person name="Zhang J."/>
            <person name="Zhao Z."/>
            <person name="Zhou C."/>
            <person name="Zhu D."/>
            <person name="Lee S."/>
            <person name="Bess C."/>
            <person name="Blankenburg K."/>
            <person name="Forbes L."/>
            <person name="Fu Q."/>
            <person name="Gubbala S."/>
            <person name="Hirani K."/>
            <person name="Jayaseelan J.C."/>
            <person name="Lara F."/>
            <person name="Munidasa M."/>
            <person name="Palculict T."/>
            <person name="Patil S."/>
            <person name="Pu L.-L."/>
            <person name="Saada N."/>
            <person name="Tang L."/>
            <person name="Weissenberger G."/>
            <person name="Zhu Y."/>
            <person name="Hemphill L."/>
            <person name="Shang Y."/>
            <person name="Youmans B."/>
            <person name="Ayvaz T."/>
            <person name="Ross M."/>
            <person name="Santibanez J."/>
            <person name="Aqrawi P."/>
            <person name="Gross S."/>
            <person name="Joshi V."/>
            <person name="Fowler G."/>
            <person name="Nazareth L."/>
            <person name="Reid J."/>
            <person name="Worley K."/>
            <person name="Petrosino J."/>
            <person name="Highlander S."/>
            <person name="Gibbs R."/>
        </authorList>
    </citation>
    <scope>NUCLEOTIDE SEQUENCE [LARGE SCALE GENOMIC DNA]</scope>
    <source>
        <strain evidence="1 2">SK408</strain>
    </source>
</reference>
<accession>F2CHC6</accession>
<dbReference type="AlphaFoldDB" id="F2CHC6"/>
<name>F2CHC6_STRSA</name>
<evidence type="ECO:0000313" key="2">
    <source>
        <dbReference type="Proteomes" id="UP000004826"/>
    </source>
</evidence>
<comment type="caution">
    <text evidence="1">The sequence shown here is derived from an EMBL/GenBank/DDBJ whole genome shotgun (WGS) entry which is preliminary data.</text>
</comment>
<protein>
    <submittedName>
        <fullName evidence="1">Uncharacterized protein</fullName>
    </submittedName>
</protein>
<evidence type="ECO:0000313" key="1">
    <source>
        <dbReference type="EMBL" id="EGF17681.1"/>
    </source>
</evidence>
<sequence>MPLSLGKWMVQHCKMQSLSGLKKLVKSIVQVWPSSRGWDSEPKIFDFLDFCLAPPFFK</sequence>
<dbReference type="EMBL" id="AFBE01000012">
    <property type="protein sequence ID" value="EGF17681.1"/>
    <property type="molecule type" value="Genomic_DNA"/>
</dbReference>
<proteinExistence type="predicted"/>
<organism evidence="1 2">
    <name type="scientific">Streptococcus sanguinis SK408</name>
    <dbReference type="NCBI Taxonomy" id="888818"/>
    <lineage>
        <taxon>Bacteria</taxon>
        <taxon>Bacillati</taxon>
        <taxon>Bacillota</taxon>
        <taxon>Bacilli</taxon>
        <taxon>Lactobacillales</taxon>
        <taxon>Streptococcaceae</taxon>
        <taxon>Streptococcus</taxon>
    </lineage>
</organism>
<dbReference type="Proteomes" id="UP000004826">
    <property type="component" value="Unassembled WGS sequence"/>
</dbReference>
<gene>
    <name evidence="1" type="ORF">HMPREF9391_2192</name>
</gene>
<dbReference type="HOGENOM" id="CLU_2977475_0_0_9"/>